<evidence type="ECO:0000256" key="4">
    <source>
        <dbReference type="ARBA" id="ARBA00023136"/>
    </source>
</evidence>
<dbReference type="InterPro" id="IPR032808">
    <property type="entry name" value="DoxX"/>
</dbReference>
<evidence type="ECO:0000256" key="1">
    <source>
        <dbReference type="ARBA" id="ARBA00004141"/>
    </source>
</evidence>
<keyword evidence="4 5" id="KW-0472">Membrane</keyword>
<proteinExistence type="predicted"/>
<feature type="transmembrane region" description="Helical" evidence="5">
    <location>
        <begin position="22"/>
        <end position="41"/>
    </location>
</feature>
<keyword evidence="2 5" id="KW-0812">Transmembrane</keyword>
<comment type="caution">
    <text evidence="6">The sequence shown here is derived from an EMBL/GenBank/DDBJ whole genome shotgun (WGS) entry which is preliminary data.</text>
</comment>
<evidence type="ECO:0000313" key="7">
    <source>
        <dbReference type="Proteomes" id="UP000649955"/>
    </source>
</evidence>
<reference evidence="7" key="1">
    <citation type="journal article" date="2019" name="Int. J. Syst. Evol. Microbiol.">
        <title>The Global Catalogue of Microorganisms (GCM) 10K type strain sequencing project: providing services to taxonomists for standard genome sequencing and annotation.</title>
        <authorList>
            <consortium name="The Broad Institute Genomics Platform"/>
            <consortium name="The Broad Institute Genome Sequencing Center for Infectious Disease"/>
            <person name="Wu L."/>
            <person name="Ma J."/>
        </authorList>
    </citation>
    <scope>NUCLEOTIDE SEQUENCE [LARGE SCALE GENOMIC DNA]</scope>
    <source>
        <strain evidence="7">CGMCC 4.7680</strain>
    </source>
</reference>
<dbReference type="RefSeq" id="WP_191307035.1">
    <property type="nucleotide sequence ID" value="NZ_BNAW01000003.1"/>
</dbReference>
<evidence type="ECO:0000313" key="6">
    <source>
        <dbReference type="EMBL" id="GHF98936.1"/>
    </source>
</evidence>
<organism evidence="6 7">
    <name type="scientific">Amycolatopsis bullii</name>
    <dbReference type="NCBI Taxonomy" id="941987"/>
    <lineage>
        <taxon>Bacteria</taxon>
        <taxon>Bacillati</taxon>
        <taxon>Actinomycetota</taxon>
        <taxon>Actinomycetes</taxon>
        <taxon>Pseudonocardiales</taxon>
        <taxon>Pseudonocardiaceae</taxon>
        <taxon>Amycolatopsis</taxon>
    </lineage>
</organism>
<dbReference type="Proteomes" id="UP000649955">
    <property type="component" value="Unassembled WGS sequence"/>
</dbReference>
<evidence type="ECO:0000256" key="2">
    <source>
        <dbReference type="ARBA" id="ARBA00022692"/>
    </source>
</evidence>
<name>A0ABQ3K209_9PSEU</name>
<evidence type="ECO:0000256" key="5">
    <source>
        <dbReference type="SAM" id="Phobius"/>
    </source>
</evidence>
<evidence type="ECO:0000256" key="3">
    <source>
        <dbReference type="ARBA" id="ARBA00022989"/>
    </source>
</evidence>
<gene>
    <name evidence="6" type="ORF">GCM10017567_12210</name>
</gene>
<comment type="subcellular location">
    <subcellularLocation>
        <location evidence="1">Membrane</location>
        <topology evidence="1">Multi-pass membrane protein</topology>
    </subcellularLocation>
</comment>
<keyword evidence="7" id="KW-1185">Reference proteome</keyword>
<dbReference type="Pfam" id="PF13564">
    <property type="entry name" value="DoxX_2"/>
    <property type="match status" value="1"/>
</dbReference>
<feature type="transmembrane region" description="Helical" evidence="5">
    <location>
        <begin position="110"/>
        <end position="126"/>
    </location>
</feature>
<feature type="transmembrane region" description="Helical" evidence="5">
    <location>
        <begin position="61"/>
        <end position="79"/>
    </location>
</feature>
<dbReference type="EMBL" id="BNAW01000003">
    <property type="protein sequence ID" value="GHF98936.1"/>
    <property type="molecule type" value="Genomic_DNA"/>
</dbReference>
<evidence type="ECO:0008006" key="8">
    <source>
        <dbReference type="Google" id="ProtNLM"/>
    </source>
</evidence>
<protein>
    <recommendedName>
        <fullName evidence="8">DoxX family protein</fullName>
    </recommendedName>
</protein>
<keyword evidence="3 5" id="KW-1133">Transmembrane helix</keyword>
<sequence length="139" mass="14456">MSTTVHTNAPAITRKPGRASNVGLWVLQAGLAVQFAGGGIMKVTGAPVMVEMFTEIGAGQWPRYVVGVLEIAGAVGLLIPLLSSLAALGLAAVLVGAAITNVFLLEESPWLPLALLVGVAVIAWARRSRTSSLVDMLRR</sequence>
<feature type="transmembrane region" description="Helical" evidence="5">
    <location>
        <begin position="86"/>
        <end position="104"/>
    </location>
</feature>
<accession>A0ABQ3K209</accession>